<feature type="compositionally biased region" description="Basic and acidic residues" evidence="1">
    <location>
        <begin position="90"/>
        <end position="99"/>
    </location>
</feature>
<reference evidence="2" key="1">
    <citation type="submission" date="2020-02" db="EMBL/GenBank/DDBJ databases">
        <authorList>
            <person name="Palmer J.M."/>
        </authorList>
    </citation>
    <scope>NUCLEOTIDE SEQUENCE</scope>
    <source>
        <strain evidence="2">EPUS1.4</strain>
        <tissue evidence="2">Thallus</tissue>
    </source>
</reference>
<dbReference type="OrthoDB" id="504708at2759"/>
<name>A0A8H7E2S2_9EURO</name>
<accession>A0A8H7E2S2</accession>
<proteinExistence type="predicted"/>
<dbReference type="AlphaFoldDB" id="A0A8H7E2S2"/>
<feature type="compositionally biased region" description="Polar residues" evidence="1">
    <location>
        <begin position="58"/>
        <end position="72"/>
    </location>
</feature>
<organism evidence="2 3">
    <name type="scientific">Endocarpon pusillum</name>
    <dbReference type="NCBI Taxonomy" id="364733"/>
    <lineage>
        <taxon>Eukaryota</taxon>
        <taxon>Fungi</taxon>
        <taxon>Dikarya</taxon>
        <taxon>Ascomycota</taxon>
        <taxon>Pezizomycotina</taxon>
        <taxon>Eurotiomycetes</taxon>
        <taxon>Chaetothyriomycetidae</taxon>
        <taxon>Verrucariales</taxon>
        <taxon>Verrucariaceae</taxon>
        <taxon>Endocarpon</taxon>
    </lineage>
</organism>
<dbReference type="EMBL" id="JAACFV010000138">
    <property type="protein sequence ID" value="KAF7504416.1"/>
    <property type="molecule type" value="Genomic_DNA"/>
</dbReference>
<comment type="caution">
    <text evidence="2">The sequence shown here is derived from an EMBL/GenBank/DDBJ whole genome shotgun (WGS) entry which is preliminary data.</text>
</comment>
<evidence type="ECO:0000256" key="1">
    <source>
        <dbReference type="SAM" id="MobiDB-lite"/>
    </source>
</evidence>
<evidence type="ECO:0000313" key="3">
    <source>
        <dbReference type="Proteomes" id="UP000606974"/>
    </source>
</evidence>
<feature type="compositionally biased region" description="Low complexity" evidence="1">
    <location>
        <begin position="39"/>
        <end position="57"/>
    </location>
</feature>
<keyword evidence="3" id="KW-1185">Reference proteome</keyword>
<dbReference type="Proteomes" id="UP000606974">
    <property type="component" value="Unassembled WGS sequence"/>
</dbReference>
<sequence length="107" mass="11299">MPTLPGSTGVHAAPSGAQTLKVNQSQGPQVVDTWAFSLSPHSPTPGSASSSSSASKPTYLSMSHTRSSNLSLRLQVGRHRRLQHPVPDAQPDRRHESRRAPSALGGL</sequence>
<feature type="region of interest" description="Disordered" evidence="1">
    <location>
        <begin position="1"/>
        <end position="107"/>
    </location>
</feature>
<gene>
    <name evidence="2" type="ORF">GJ744_002220</name>
</gene>
<protein>
    <submittedName>
        <fullName evidence="2">Uncharacterized protein</fullName>
    </submittedName>
</protein>
<evidence type="ECO:0000313" key="2">
    <source>
        <dbReference type="EMBL" id="KAF7504416.1"/>
    </source>
</evidence>
<feature type="compositionally biased region" description="Polar residues" evidence="1">
    <location>
        <begin position="16"/>
        <end position="28"/>
    </location>
</feature>